<evidence type="ECO:0000313" key="5">
    <source>
        <dbReference type="EMBL" id="VEU21738.1"/>
    </source>
</evidence>
<feature type="region of interest" description="Disordered" evidence="3">
    <location>
        <begin position="152"/>
        <end position="186"/>
    </location>
</feature>
<keyword evidence="1" id="KW-0132">Cell division</keyword>
<keyword evidence="6" id="KW-1185">Reference proteome</keyword>
<evidence type="ECO:0000259" key="4">
    <source>
        <dbReference type="PROSITE" id="PS50003"/>
    </source>
</evidence>
<dbReference type="SMART" id="SM00233">
    <property type="entry name" value="PH"/>
    <property type="match status" value="1"/>
</dbReference>
<feature type="compositionally biased region" description="Polar residues" evidence="3">
    <location>
        <begin position="10"/>
        <end position="38"/>
    </location>
</feature>
<feature type="compositionally biased region" description="Acidic residues" evidence="3">
    <location>
        <begin position="625"/>
        <end position="641"/>
    </location>
</feature>
<evidence type="ECO:0000256" key="3">
    <source>
        <dbReference type="SAM" id="MobiDB-lite"/>
    </source>
</evidence>
<dbReference type="OrthoDB" id="3991520at2759"/>
<feature type="domain" description="PH" evidence="4">
    <location>
        <begin position="1140"/>
        <end position="1256"/>
    </location>
</feature>
<dbReference type="InterPro" id="IPR052007">
    <property type="entry name" value="Bud4"/>
</dbReference>
<accession>A0A448YLJ3</accession>
<dbReference type="GO" id="GO:0000142">
    <property type="term" value="C:cellular bud neck contractile ring"/>
    <property type="evidence" value="ECO:0007669"/>
    <property type="project" value="TreeGrafter"/>
</dbReference>
<feature type="compositionally biased region" description="Basic and acidic residues" evidence="3">
    <location>
        <begin position="642"/>
        <end position="658"/>
    </location>
</feature>
<dbReference type="GO" id="GO:0007120">
    <property type="term" value="P:axial cellular bud site selection"/>
    <property type="evidence" value="ECO:0007669"/>
    <property type="project" value="TreeGrafter"/>
</dbReference>
<feature type="region of interest" description="Disordered" evidence="3">
    <location>
        <begin position="820"/>
        <end position="857"/>
    </location>
</feature>
<dbReference type="GO" id="GO:0005525">
    <property type="term" value="F:GTP binding"/>
    <property type="evidence" value="ECO:0007669"/>
    <property type="project" value="TreeGrafter"/>
</dbReference>
<gene>
    <name evidence="5" type="ORF">BRENAR_LOCUS2471</name>
</gene>
<dbReference type="PANTHER" id="PTHR36100">
    <property type="entry name" value="BUD SITE SELECTION PROTEIN 4"/>
    <property type="match status" value="1"/>
</dbReference>
<proteinExistence type="predicted"/>
<sequence>MLNEIRSHSPEQPNVNSTNRIPSNGLSINLPELSTSPATEPLKIPRDGLSSPSPSKLAPSLSIRSLVRETRPLLSGPRTPTRTPQRKQVAFTSQPSEVHTYELEYIPDDAVAAEDTSLDVNWNSVTSAAPTVIHSADSKISKEIPQTHRPLPAIRASGSNYSIKSMPNMESSSDDSEQTIAPSPHSQELSNYYEKHQLSRLTAENCPNLAYDHDEYLQRSQRGELKEPLDIKENKQYREDLKRSIIPIHNGRVKKSSYDQAIEGLGDLYETNVRNTDGDTLNIKRNTSVKSTISISSADRQLATKIVNKRLNSVGLKDGIQGFTDDDVKEILEEEREEPEEPKHQKVSLTRNIIGLVHPVNQDGSLRSPSAQSMSTTVTNDSDFLSASEGGDFDSVDLNDSGVKNDAATEVNTTLDNDSIIVADIPRDLSKASVDSQATAKIRRDDTDFLLSSKKETTPVANPLRVASDISTTSSFAPEKFVLQDPQFDFDGTDDSGNGLDSFEYDPDYKLSASDKARKPRRIISSETSPRGDILDIWSKQEKFRNVSSHSDDFQAISPPTVSRFVVRGKKPKLVQIVPSRKSSAVRIDSVDYGPTSWIKRRLEVLPTGEINRDVDKTASHKFQEEEDDSEDVGEEDEDLEDEKKFDESQDENLKSSDEQTQELQPKTSDISLQDSIDLANYLDRHVGFEEGGDDSFLKDLSSWDTNTLEDQISSENEERIMTDTNVSKLWRDGTLTKKSVVTPGKFAHLSVNEMENFMIRKRIASDGFEIKKANGKAVTGSYVPVLSEQRGQMVDSSFPQEDDSSVSAIVSDLAIPSGLNGQSSTSSPSVGSDEVFSDARESVDEEGSFDNSLNTFQPDVTAEKEITPAKAINVAGEESIASEATTDIFSKYGEVQAEEEKQSVHDVPEVVPVADTPSIKLVDGEQGRLFLRLTDLKDLKLPQIQDRNAKFQAVLDNGIHVLTTDFFDIGTQLNIPINKEFELIVGRSLEVIITLKLRYLKLRDQLVEVKERKTVKSKNFFARLFGVKNIVTTTKYVNRPARFDPLSEVVATDGSFAKIRLNFDQYKNQIVCEPHFYNLQGFNEWKMVNTAGGLKPQPFGVCSVGAEMLFIPRRSEFEVLPVSIKNALSQVQEVNKVMEYEHQGYMFQEGGDLDVWTRRFFRLKGYDMNAYNDDTMKLKAKINLRRVVEIVYPGKKEPITVDPLQRQQDQRVISETLILNDGYKLRFSNGETIDFGCDSRDERDEWVKILEEIIMKNNFRRQPWVKLMSSKMARLTGEAS</sequence>
<feature type="region of interest" description="Disordered" evidence="3">
    <location>
        <begin position="616"/>
        <end position="671"/>
    </location>
</feature>
<reference evidence="5 6" key="1">
    <citation type="submission" date="2018-12" db="EMBL/GenBank/DDBJ databases">
        <authorList>
            <person name="Tiukova I."/>
            <person name="Dainat J."/>
        </authorList>
    </citation>
    <scope>NUCLEOTIDE SEQUENCE [LARGE SCALE GENOMIC DNA]</scope>
</reference>
<feature type="compositionally biased region" description="Low complexity" evidence="3">
    <location>
        <begin position="49"/>
        <end position="62"/>
    </location>
</feature>
<feature type="compositionally biased region" description="Polar residues" evidence="3">
    <location>
        <begin position="157"/>
        <end position="171"/>
    </location>
</feature>
<evidence type="ECO:0000313" key="6">
    <source>
        <dbReference type="Proteomes" id="UP000290900"/>
    </source>
</evidence>
<dbReference type="STRING" id="13370.A0A448YLJ3"/>
<protein>
    <submittedName>
        <fullName evidence="5">DEKNAAC102363</fullName>
    </submittedName>
</protein>
<organism evidence="5 6">
    <name type="scientific">Brettanomyces naardenensis</name>
    <name type="common">Yeast</name>
    <dbReference type="NCBI Taxonomy" id="13370"/>
    <lineage>
        <taxon>Eukaryota</taxon>
        <taxon>Fungi</taxon>
        <taxon>Dikarya</taxon>
        <taxon>Ascomycota</taxon>
        <taxon>Saccharomycotina</taxon>
        <taxon>Pichiomycetes</taxon>
        <taxon>Pichiales</taxon>
        <taxon>Pichiaceae</taxon>
        <taxon>Brettanomyces</taxon>
    </lineage>
</organism>
<feature type="compositionally biased region" description="Polar residues" evidence="3">
    <location>
        <begin position="662"/>
        <end position="671"/>
    </location>
</feature>
<dbReference type="Gene3D" id="2.30.29.30">
    <property type="entry name" value="Pleckstrin-homology domain (PH domain)/Phosphotyrosine-binding domain (PTB)"/>
    <property type="match status" value="1"/>
</dbReference>
<evidence type="ECO:0000256" key="1">
    <source>
        <dbReference type="ARBA" id="ARBA00022618"/>
    </source>
</evidence>
<evidence type="ECO:0000256" key="2">
    <source>
        <dbReference type="ARBA" id="ARBA00023306"/>
    </source>
</evidence>
<dbReference type="GO" id="GO:0097271">
    <property type="term" value="P:protein localization to bud neck"/>
    <property type="evidence" value="ECO:0007669"/>
    <property type="project" value="TreeGrafter"/>
</dbReference>
<dbReference type="InterPro" id="IPR011993">
    <property type="entry name" value="PH-like_dom_sf"/>
</dbReference>
<dbReference type="PROSITE" id="PS50003">
    <property type="entry name" value="PH_DOMAIN"/>
    <property type="match status" value="1"/>
</dbReference>
<dbReference type="Proteomes" id="UP000290900">
    <property type="component" value="Unassembled WGS sequence"/>
</dbReference>
<name>A0A448YLJ3_BRENA</name>
<dbReference type="InterPro" id="IPR001849">
    <property type="entry name" value="PH_domain"/>
</dbReference>
<dbReference type="SUPFAM" id="SSF50729">
    <property type="entry name" value="PH domain-like"/>
    <property type="match status" value="1"/>
</dbReference>
<feature type="region of interest" description="Disordered" evidence="3">
    <location>
        <begin position="1"/>
        <end position="95"/>
    </location>
</feature>
<dbReference type="Pfam" id="PF00169">
    <property type="entry name" value="PH"/>
    <property type="match status" value="1"/>
</dbReference>
<dbReference type="EMBL" id="CAACVR010000012">
    <property type="protein sequence ID" value="VEU21738.1"/>
    <property type="molecule type" value="Genomic_DNA"/>
</dbReference>
<dbReference type="PANTHER" id="PTHR36100:SF1">
    <property type="entry name" value="BUD SITE SELECTION PROTEIN 4"/>
    <property type="match status" value="1"/>
</dbReference>
<feature type="compositionally biased region" description="Low complexity" evidence="3">
    <location>
        <begin position="824"/>
        <end position="833"/>
    </location>
</feature>
<keyword evidence="2" id="KW-0131">Cell cycle</keyword>
<dbReference type="InParanoid" id="A0A448YLJ3"/>